<protein>
    <recommendedName>
        <fullName evidence="9">GDP-mannose 4,6 dehydratase</fullName>
        <ecNumber evidence="4">4.2.1.47</ecNumber>
    </recommendedName>
    <alternativeName>
        <fullName evidence="7">GDP-D-mannose dehydratase</fullName>
    </alternativeName>
</protein>
<feature type="compositionally biased region" description="Low complexity" evidence="10">
    <location>
        <begin position="244"/>
        <end position="254"/>
    </location>
</feature>
<evidence type="ECO:0000256" key="10">
    <source>
        <dbReference type="SAM" id="MobiDB-lite"/>
    </source>
</evidence>
<dbReference type="InterPro" id="IPR001138">
    <property type="entry name" value="Zn2Cys6_DnaBD"/>
</dbReference>
<dbReference type="PROSITE" id="PS50112">
    <property type="entry name" value="PAS"/>
    <property type="match status" value="1"/>
</dbReference>
<dbReference type="EC" id="4.2.1.47" evidence="4"/>
<evidence type="ECO:0000256" key="6">
    <source>
        <dbReference type="ARBA" id="ARBA00023239"/>
    </source>
</evidence>
<dbReference type="Gene3D" id="3.40.50.720">
    <property type="entry name" value="NAD(P)-binding Rossmann-like Domain"/>
    <property type="match status" value="1"/>
</dbReference>
<evidence type="ECO:0000313" key="14">
    <source>
        <dbReference type="Proteomes" id="UP000612746"/>
    </source>
</evidence>
<comment type="similarity">
    <text evidence="3">Belongs to the NAD(P)-dependent epimerase/dehydratase family. GDP-mannose 4,6-dehydratase subfamily.</text>
</comment>
<sequence length="1128" mass="125349">MQMLQSSPTIQNDLSLTAPFFAMGLPSGDQQTPHISQFESTPSLSDESSLSAAMSHSPQDTMYSTSQIQFDSSYLDQGSDDDGSPVTVPSKRGSKNHVSSACINCKRAHLACDVSRPCKRCVTLGKQDSCHDIAHKKRGRPKLRDKASMMQSHFLANERKYEIMYDAIQTPAFATSAPRVNRPPQAAQPQQAGRIAFVHQTLEEFHEQQQQQQREEEQIHERIIRRSFSRGSEATADKPPPQHPYQMHQHSSSPAPQEVSVPIHPTQPLNEHTHYLSPIDFNPSNLLAEGPESNEVFMPMSPIPNHTALLAMDMPSPAREHPPVSNGPPPQVTVFMSMEVCCARASDEVTEAWGYYPQELAHRSFYDFVSPKDTDRLAQLHRLLLDNIQNVADQGGQKRHARLPRAERTTSDLFYDTLPERLMCVAKGSNTYSDTLHIKRRDGDMELFNFKVYLGGGFGADLFNPDTYSKLYIVAILSKHQYAVQASYEPPQLGSTRSNFTETGADSPMACDSPQNGGGGPSSMDMTGSNTPEMKNKAGTSTLGSSSDHDRFQVFRKPSIPFSSGFSNAVESRISKSPPRLGGINYLNSAAVPNQPPVSPKINIAPTTNQGLLNNSSSSTRFFPKTGNNPSTNSSNSFRTMSMNPITSATPDTSFYSRRSDPFVITPPNRFAPTPLGRASASYTHPTTQYFLQTSSSTLNAAASAAQTKTRGGPGYSFTPMSGSRGADDLAPNDRATALKRVTHLFHLSHLIMSEAVLAPVKLLGNHMSHLSLEEYRARKVALITGVTGQDGSYLTEFLLDKGYEVHGIIRRSSSFNTGRIEHIYKDRHDQGVKFFLHHGDLTDSTCLVHIVSQVQPTEIYNLGAQSHVKVSFDMSEYTGDVDALGTLRLLDAIRTCGLQDRVRFYQASTSELYGKVAETPQKETTPFYPRSPYGVAKLYGYWIVVNYRESYDMYACNGILFNHESPRRGRTFVTRKITRAVADIHLGRQECLYLGNIDAKRDWGHARDYIEGMWMMLQQDQPEDFVLATGETHTVRSFVEKAFGVTGRKIVWEGEGVNEVGKDAESGKVRVRIDPKYFRPAEVELLLGDPAKAKEKMGWERKVNFDELVTEMVVADIEGSLKNDTYN</sequence>
<dbReference type="InterPro" id="IPR035965">
    <property type="entry name" value="PAS-like_dom_sf"/>
</dbReference>
<comment type="pathway">
    <text evidence="2">Nucleotide-sugar biosynthesis; GDP-L-fucose biosynthesis via de novo pathway; GDP-L-fucose from GDP-alpha-D-mannose: step 1/2.</text>
</comment>
<reference evidence="13" key="1">
    <citation type="submission" date="2020-12" db="EMBL/GenBank/DDBJ databases">
        <title>Metabolic potential, ecology and presence of endohyphal bacteria is reflected in genomic diversity of Mucoromycotina.</title>
        <authorList>
            <person name="Muszewska A."/>
            <person name="Okrasinska A."/>
            <person name="Steczkiewicz K."/>
            <person name="Drgas O."/>
            <person name="Orlowska M."/>
            <person name="Perlinska-Lenart U."/>
            <person name="Aleksandrzak-Piekarczyk T."/>
            <person name="Szatraj K."/>
            <person name="Zielenkiewicz U."/>
            <person name="Pilsyk S."/>
            <person name="Malc E."/>
            <person name="Mieczkowski P."/>
            <person name="Kruszewska J.S."/>
            <person name="Biernat P."/>
            <person name="Pawlowska J."/>
        </authorList>
    </citation>
    <scope>NUCLEOTIDE SEQUENCE</scope>
    <source>
        <strain evidence="13">WA0000051536</strain>
    </source>
</reference>
<gene>
    <name evidence="13" type="ORF">INT44_002245</name>
</gene>
<evidence type="ECO:0000256" key="9">
    <source>
        <dbReference type="ARBA" id="ARBA00071431"/>
    </source>
</evidence>
<evidence type="ECO:0000259" key="11">
    <source>
        <dbReference type="PROSITE" id="PS50048"/>
    </source>
</evidence>
<dbReference type="InterPro" id="IPR036291">
    <property type="entry name" value="NAD(P)-bd_dom_sf"/>
</dbReference>
<name>A0A8H7UNN8_9FUNG</name>
<dbReference type="InterPro" id="IPR036864">
    <property type="entry name" value="Zn2-C6_fun-type_DNA-bd_sf"/>
</dbReference>
<evidence type="ECO:0000256" key="1">
    <source>
        <dbReference type="ARBA" id="ARBA00001937"/>
    </source>
</evidence>
<feature type="region of interest" description="Disordered" evidence="10">
    <location>
        <begin position="25"/>
        <end position="97"/>
    </location>
</feature>
<feature type="domain" description="PAS" evidence="12">
    <location>
        <begin position="346"/>
        <end position="388"/>
    </location>
</feature>
<keyword evidence="14" id="KW-1185">Reference proteome</keyword>
<feature type="region of interest" description="Disordered" evidence="10">
    <location>
        <begin position="224"/>
        <end position="267"/>
    </location>
</feature>
<evidence type="ECO:0000256" key="8">
    <source>
        <dbReference type="ARBA" id="ARBA00050823"/>
    </source>
</evidence>
<dbReference type="InterPro" id="IPR006368">
    <property type="entry name" value="GDP_Man_deHydtase"/>
</dbReference>
<dbReference type="CDD" id="cd00067">
    <property type="entry name" value="GAL4"/>
    <property type="match status" value="1"/>
</dbReference>
<comment type="cofactor">
    <cofactor evidence="1">
        <name>NADP(+)</name>
        <dbReference type="ChEBI" id="CHEBI:58349"/>
    </cofactor>
</comment>
<comment type="catalytic activity">
    <reaction evidence="8">
        <text>GDP-alpha-D-mannose = GDP-4-dehydro-alpha-D-rhamnose + H2O</text>
        <dbReference type="Rhea" id="RHEA:23820"/>
        <dbReference type="ChEBI" id="CHEBI:15377"/>
        <dbReference type="ChEBI" id="CHEBI:57527"/>
        <dbReference type="ChEBI" id="CHEBI:57964"/>
        <dbReference type="EC" id="4.2.1.47"/>
    </reaction>
    <physiologicalReaction direction="left-to-right" evidence="8">
        <dbReference type="Rhea" id="RHEA:23821"/>
    </physiologicalReaction>
</comment>
<evidence type="ECO:0000256" key="5">
    <source>
        <dbReference type="ARBA" id="ARBA00022857"/>
    </source>
</evidence>
<dbReference type="PROSITE" id="PS50048">
    <property type="entry name" value="ZN2_CY6_FUNGAL_2"/>
    <property type="match status" value="1"/>
</dbReference>
<feature type="domain" description="Zn(2)-C6 fungal-type" evidence="11">
    <location>
        <begin position="101"/>
        <end position="130"/>
    </location>
</feature>
<evidence type="ECO:0000313" key="13">
    <source>
        <dbReference type="EMBL" id="KAG2185454.1"/>
    </source>
</evidence>
<dbReference type="FunFam" id="3.40.50.720:FF:001053">
    <property type="entry name" value="GDP-mannose 4,6 dehydratase"/>
    <property type="match status" value="1"/>
</dbReference>
<keyword evidence="5" id="KW-0521">NADP</keyword>
<accession>A0A8H7UNN8</accession>
<dbReference type="Gene3D" id="3.30.450.20">
    <property type="entry name" value="PAS domain"/>
    <property type="match status" value="1"/>
</dbReference>
<dbReference type="EMBL" id="JAEPRA010000005">
    <property type="protein sequence ID" value="KAG2185454.1"/>
    <property type="molecule type" value="Genomic_DNA"/>
</dbReference>
<dbReference type="GO" id="GO:0000981">
    <property type="term" value="F:DNA-binding transcription factor activity, RNA polymerase II-specific"/>
    <property type="evidence" value="ECO:0007669"/>
    <property type="project" value="InterPro"/>
</dbReference>
<dbReference type="Gene3D" id="3.90.25.10">
    <property type="entry name" value="UDP-galactose 4-epimerase, domain 1"/>
    <property type="match status" value="1"/>
</dbReference>
<evidence type="ECO:0000256" key="3">
    <source>
        <dbReference type="ARBA" id="ARBA00009263"/>
    </source>
</evidence>
<dbReference type="OrthoDB" id="10253554at2759"/>
<evidence type="ECO:0000259" key="12">
    <source>
        <dbReference type="PROSITE" id="PS50112"/>
    </source>
</evidence>
<dbReference type="SUPFAM" id="SSF57701">
    <property type="entry name" value="Zn2/Cys6 DNA-binding domain"/>
    <property type="match status" value="1"/>
</dbReference>
<dbReference type="PANTHER" id="PTHR43715:SF1">
    <property type="entry name" value="GDP-MANNOSE 4,6 DEHYDRATASE"/>
    <property type="match status" value="1"/>
</dbReference>
<evidence type="ECO:0000256" key="2">
    <source>
        <dbReference type="ARBA" id="ARBA00004912"/>
    </source>
</evidence>
<dbReference type="GO" id="GO:0008446">
    <property type="term" value="F:GDP-mannose 4,6-dehydratase activity"/>
    <property type="evidence" value="ECO:0007669"/>
    <property type="project" value="UniProtKB-EC"/>
</dbReference>
<dbReference type="AlphaFoldDB" id="A0A8H7UNN8"/>
<feature type="compositionally biased region" description="Polar residues" evidence="10">
    <location>
        <begin position="524"/>
        <end position="546"/>
    </location>
</feature>
<dbReference type="PROSITE" id="PS00463">
    <property type="entry name" value="ZN2_CY6_FUNGAL_1"/>
    <property type="match status" value="1"/>
</dbReference>
<dbReference type="SMART" id="SM00066">
    <property type="entry name" value="GAL4"/>
    <property type="match status" value="1"/>
</dbReference>
<proteinExistence type="inferred from homology"/>
<dbReference type="GO" id="GO:0042351">
    <property type="term" value="P:'de novo' GDP-L-fucose biosynthetic process"/>
    <property type="evidence" value="ECO:0007669"/>
    <property type="project" value="TreeGrafter"/>
</dbReference>
<keyword evidence="6" id="KW-0456">Lyase</keyword>
<feature type="compositionally biased region" description="Polar residues" evidence="10">
    <location>
        <begin position="493"/>
        <end position="504"/>
    </location>
</feature>
<dbReference type="InterPro" id="IPR000014">
    <property type="entry name" value="PAS"/>
</dbReference>
<feature type="compositionally biased region" description="Low complexity" evidence="10">
    <location>
        <begin position="39"/>
        <end position="58"/>
    </location>
</feature>
<dbReference type="InterPro" id="IPR016040">
    <property type="entry name" value="NAD(P)-bd_dom"/>
</dbReference>
<dbReference type="Pfam" id="PF16363">
    <property type="entry name" value="GDP_Man_Dehyd"/>
    <property type="match status" value="1"/>
</dbReference>
<feature type="region of interest" description="Disordered" evidence="10">
    <location>
        <begin position="702"/>
        <end position="730"/>
    </location>
</feature>
<feature type="compositionally biased region" description="Polar residues" evidence="10">
    <location>
        <begin position="28"/>
        <end position="38"/>
    </location>
</feature>
<dbReference type="HAMAP" id="MF_00955">
    <property type="entry name" value="GDP_Man_dehydratase"/>
    <property type="match status" value="1"/>
</dbReference>
<dbReference type="SUPFAM" id="SSF55785">
    <property type="entry name" value="PYP-like sensor domain (PAS domain)"/>
    <property type="match status" value="1"/>
</dbReference>
<dbReference type="CDD" id="cd05260">
    <property type="entry name" value="GDP_MD_SDR_e"/>
    <property type="match status" value="1"/>
</dbReference>
<organism evidence="13 14">
    <name type="scientific">Umbelopsis vinacea</name>
    <dbReference type="NCBI Taxonomy" id="44442"/>
    <lineage>
        <taxon>Eukaryota</taxon>
        <taxon>Fungi</taxon>
        <taxon>Fungi incertae sedis</taxon>
        <taxon>Mucoromycota</taxon>
        <taxon>Mucoromycotina</taxon>
        <taxon>Umbelopsidomycetes</taxon>
        <taxon>Umbelopsidales</taxon>
        <taxon>Umbelopsidaceae</taxon>
        <taxon>Umbelopsis</taxon>
    </lineage>
</organism>
<feature type="compositionally biased region" description="Polar residues" evidence="10">
    <location>
        <begin position="59"/>
        <end position="76"/>
    </location>
</feature>
<evidence type="ECO:0000256" key="4">
    <source>
        <dbReference type="ARBA" id="ARBA00011989"/>
    </source>
</evidence>
<feature type="region of interest" description="Disordered" evidence="10">
    <location>
        <begin position="490"/>
        <end position="549"/>
    </location>
</feature>
<evidence type="ECO:0000256" key="7">
    <source>
        <dbReference type="ARBA" id="ARBA00031085"/>
    </source>
</evidence>
<comment type="caution">
    <text evidence="13">The sequence shown here is derived from an EMBL/GenBank/DDBJ whole genome shotgun (WGS) entry which is preliminary data.</text>
</comment>
<dbReference type="SUPFAM" id="SSF51735">
    <property type="entry name" value="NAD(P)-binding Rossmann-fold domains"/>
    <property type="match status" value="1"/>
</dbReference>
<dbReference type="NCBIfam" id="TIGR01472">
    <property type="entry name" value="gmd"/>
    <property type="match status" value="1"/>
</dbReference>
<dbReference type="PANTHER" id="PTHR43715">
    <property type="entry name" value="GDP-MANNOSE 4,6-DEHYDRATASE"/>
    <property type="match status" value="1"/>
</dbReference>
<dbReference type="GO" id="GO:0008270">
    <property type="term" value="F:zinc ion binding"/>
    <property type="evidence" value="ECO:0007669"/>
    <property type="project" value="InterPro"/>
</dbReference>
<dbReference type="Proteomes" id="UP000612746">
    <property type="component" value="Unassembled WGS sequence"/>
</dbReference>